<reference evidence="8" key="1">
    <citation type="submission" date="2025-08" db="UniProtKB">
        <authorList>
            <consortium name="RefSeq"/>
        </authorList>
    </citation>
    <scope>IDENTIFICATION</scope>
    <source>
        <tissue evidence="8">Whole sample</tissue>
    </source>
</reference>
<evidence type="ECO:0000256" key="2">
    <source>
        <dbReference type="ARBA" id="ARBA00022692"/>
    </source>
</evidence>
<evidence type="ECO:0000313" key="7">
    <source>
        <dbReference type="Proteomes" id="UP000694844"/>
    </source>
</evidence>
<dbReference type="RefSeq" id="XP_022308955.1">
    <property type="nucleotide sequence ID" value="XM_022453247.1"/>
</dbReference>
<name>A0A8B8C069_CRAVI</name>
<dbReference type="PANTHER" id="PTHR24064">
    <property type="entry name" value="SOLUTE CARRIER FAMILY 22 MEMBER"/>
    <property type="match status" value="1"/>
</dbReference>
<dbReference type="GeneID" id="111114777"/>
<organism evidence="7 8">
    <name type="scientific">Crassostrea virginica</name>
    <name type="common">Eastern oyster</name>
    <dbReference type="NCBI Taxonomy" id="6565"/>
    <lineage>
        <taxon>Eukaryota</taxon>
        <taxon>Metazoa</taxon>
        <taxon>Spiralia</taxon>
        <taxon>Lophotrochozoa</taxon>
        <taxon>Mollusca</taxon>
        <taxon>Bivalvia</taxon>
        <taxon>Autobranchia</taxon>
        <taxon>Pteriomorphia</taxon>
        <taxon>Ostreida</taxon>
        <taxon>Ostreoidea</taxon>
        <taxon>Ostreidae</taxon>
        <taxon>Crassostrea</taxon>
    </lineage>
</organism>
<accession>A0A8B8C069</accession>
<feature type="transmembrane region" description="Helical" evidence="5">
    <location>
        <begin position="378"/>
        <end position="401"/>
    </location>
</feature>
<keyword evidence="2 5" id="KW-0812">Transmembrane</keyword>
<dbReference type="GO" id="GO:0022857">
    <property type="term" value="F:transmembrane transporter activity"/>
    <property type="evidence" value="ECO:0007669"/>
    <property type="project" value="InterPro"/>
</dbReference>
<feature type="transmembrane region" description="Helical" evidence="5">
    <location>
        <begin position="238"/>
        <end position="259"/>
    </location>
</feature>
<feature type="transmembrane region" description="Helical" evidence="5">
    <location>
        <begin position="129"/>
        <end position="148"/>
    </location>
</feature>
<feature type="transmembrane region" description="Helical" evidence="5">
    <location>
        <begin position="216"/>
        <end position="232"/>
    </location>
</feature>
<keyword evidence="3 5" id="KW-1133">Transmembrane helix</keyword>
<feature type="transmembrane region" description="Helical" evidence="5">
    <location>
        <begin position="407"/>
        <end position="430"/>
    </location>
</feature>
<dbReference type="Pfam" id="PF00083">
    <property type="entry name" value="Sugar_tr"/>
    <property type="match status" value="1"/>
</dbReference>
<feature type="transmembrane region" description="Helical" evidence="5">
    <location>
        <begin position="20"/>
        <end position="42"/>
    </location>
</feature>
<dbReference type="Proteomes" id="UP000694844">
    <property type="component" value="Chromosome 9"/>
</dbReference>
<dbReference type="GO" id="GO:0016020">
    <property type="term" value="C:membrane"/>
    <property type="evidence" value="ECO:0007669"/>
    <property type="project" value="UniProtKB-SubCell"/>
</dbReference>
<sequence>MDFDDVLADLNTCGKYQTRIFLLISIPCMFTGFGAPATNFILGDHEHRCKIPFYENDTFATQSEDHIAAINRTIPISSDGKYSSCTIFVNGTEQKCSEWVYDYSIFLRTVTSDFNLVCDSVSLRSHLKIVYLVGFLAASIFSQIGDVFGRRTLMLFLCTLRIAVVFSIPFSLNLAMFGFLRFLEGLTSLAFYQLSFVTAIELVGPRERLFTANLSKVFYCAGMFLMILVAFYERDWFYLQIWLAIPCVPTLLYWIPGLIPESPRWLASRGRTKEASKILKKMAKVNQIKKEVDVSKIIREDDVGIRVILRELFHSKILMRRLFIVTANWVVAAFIYYGLTMNVGSLGGNIYENFSLLILVELLGYSMIFLLNRTGRKYVLLTSIFGCGAASIGSILLILFAENSLHWLHILLSLVSRFGIAVLFGVLYVYTGELFPTVIRSIVMGTVSVGARIGSIISPYLYDVSDGKLGKMIPLISYAVITITVGVCSIRLPETNNRKLMETVAEVEIKKKLQKEDFEEPSDDMPLTSNHMT</sequence>
<keyword evidence="7" id="KW-1185">Reference proteome</keyword>
<evidence type="ECO:0000256" key="4">
    <source>
        <dbReference type="ARBA" id="ARBA00023136"/>
    </source>
</evidence>
<evidence type="ECO:0000256" key="1">
    <source>
        <dbReference type="ARBA" id="ARBA00004141"/>
    </source>
</evidence>
<gene>
    <name evidence="8" type="primary">LOC111114777</name>
</gene>
<feature type="transmembrane region" description="Helical" evidence="5">
    <location>
        <begin position="473"/>
        <end position="492"/>
    </location>
</feature>
<feature type="transmembrane region" description="Helical" evidence="5">
    <location>
        <begin position="351"/>
        <end position="371"/>
    </location>
</feature>
<evidence type="ECO:0000256" key="5">
    <source>
        <dbReference type="SAM" id="Phobius"/>
    </source>
</evidence>
<dbReference type="InterPro" id="IPR005828">
    <property type="entry name" value="MFS_sugar_transport-like"/>
</dbReference>
<feature type="transmembrane region" description="Helical" evidence="5">
    <location>
        <begin position="155"/>
        <end position="180"/>
    </location>
</feature>
<dbReference type="SUPFAM" id="SSF103473">
    <property type="entry name" value="MFS general substrate transporter"/>
    <property type="match status" value="1"/>
</dbReference>
<dbReference type="OrthoDB" id="6052004at2759"/>
<keyword evidence="4 5" id="KW-0472">Membrane</keyword>
<feature type="transmembrane region" description="Helical" evidence="5">
    <location>
        <begin position="442"/>
        <end position="461"/>
    </location>
</feature>
<dbReference type="PROSITE" id="PS50850">
    <property type="entry name" value="MFS"/>
    <property type="match status" value="1"/>
</dbReference>
<evidence type="ECO:0000313" key="8">
    <source>
        <dbReference type="RefSeq" id="XP_022308955.1"/>
    </source>
</evidence>
<dbReference type="InterPro" id="IPR020846">
    <property type="entry name" value="MFS_dom"/>
</dbReference>
<feature type="domain" description="Major facilitator superfamily (MFS) profile" evidence="6">
    <location>
        <begin position="20"/>
        <end position="497"/>
    </location>
</feature>
<feature type="transmembrane region" description="Helical" evidence="5">
    <location>
        <begin position="322"/>
        <end position="339"/>
    </location>
</feature>
<feature type="transmembrane region" description="Helical" evidence="5">
    <location>
        <begin position="186"/>
        <end position="204"/>
    </location>
</feature>
<dbReference type="KEGG" id="cvn:111114777"/>
<comment type="subcellular location">
    <subcellularLocation>
        <location evidence="1">Membrane</location>
        <topology evidence="1">Multi-pass membrane protein</topology>
    </subcellularLocation>
</comment>
<evidence type="ECO:0000256" key="3">
    <source>
        <dbReference type="ARBA" id="ARBA00022989"/>
    </source>
</evidence>
<proteinExistence type="predicted"/>
<dbReference type="AlphaFoldDB" id="A0A8B8C069"/>
<evidence type="ECO:0000259" key="6">
    <source>
        <dbReference type="PROSITE" id="PS50850"/>
    </source>
</evidence>
<dbReference type="Gene3D" id="1.20.1250.20">
    <property type="entry name" value="MFS general substrate transporter like domains"/>
    <property type="match status" value="1"/>
</dbReference>
<dbReference type="InterPro" id="IPR036259">
    <property type="entry name" value="MFS_trans_sf"/>
</dbReference>
<protein>
    <submittedName>
        <fullName evidence="8">Organic cation transporter protein-like</fullName>
    </submittedName>
</protein>